<dbReference type="Proteomes" id="UP001157502">
    <property type="component" value="Chromosome 16"/>
</dbReference>
<proteinExistence type="predicted"/>
<accession>A0ACC2G979</accession>
<gene>
    <name evidence="1" type="ORF">DPEC_G00201620</name>
</gene>
<comment type="caution">
    <text evidence="1">The sequence shown here is derived from an EMBL/GenBank/DDBJ whole genome shotgun (WGS) entry which is preliminary data.</text>
</comment>
<organism evidence="1 2">
    <name type="scientific">Dallia pectoralis</name>
    <name type="common">Alaska blackfish</name>
    <dbReference type="NCBI Taxonomy" id="75939"/>
    <lineage>
        <taxon>Eukaryota</taxon>
        <taxon>Metazoa</taxon>
        <taxon>Chordata</taxon>
        <taxon>Craniata</taxon>
        <taxon>Vertebrata</taxon>
        <taxon>Euteleostomi</taxon>
        <taxon>Actinopterygii</taxon>
        <taxon>Neopterygii</taxon>
        <taxon>Teleostei</taxon>
        <taxon>Protacanthopterygii</taxon>
        <taxon>Esociformes</taxon>
        <taxon>Umbridae</taxon>
        <taxon>Dallia</taxon>
    </lineage>
</organism>
<reference evidence="1" key="1">
    <citation type="submission" date="2021-05" db="EMBL/GenBank/DDBJ databases">
        <authorList>
            <person name="Pan Q."/>
            <person name="Jouanno E."/>
            <person name="Zahm M."/>
            <person name="Klopp C."/>
            <person name="Cabau C."/>
            <person name="Louis A."/>
            <person name="Berthelot C."/>
            <person name="Parey E."/>
            <person name="Roest Crollius H."/>
            <person name="Montfort J."/>
            <person name="Robinson-Rechavi M."/>
            <person name="Bouchez O."/>
            <person name="Lampietro C."/>
            <person name="Lopez Roques C."/>
            <person name="Donnadieu C."/>
            <person name="Postlethwait J."/>
            <person name="Bobe J."/>
            <person name="Dillon D."/>
            <person name="Chandos A."/>
            <person name="von Hippel F."/>
            <person name="Guiguen Y."/>
        </authorList>
    </citation>
    <scope>NUCLEOTIDE SEQUENCE</scope>
    <source>
        <strain evidence="1">YG-Jan2019</strain>
    </source>
</reference>
<name>A0ACC2G979_DALPE</name>
<evidence type="ECO:0000313" key="1">
    <source>
        <dbReference type="EMBL" id="KAJ8000127.1"/>
    </source>
</evidence>
<keyword evidence="2" id="KW-1185">Reference proteome</keyword>
<protein>
    <submittedName>
        <fullName evidence="1">Uncharacterized protein</fullName>
    </submittedName>
</protein>
<evidence type="ECO:0000313" key="2">
    <source>
        <dbReference type="Proteomes" id="UP001157502"/>
    </source>
</evidence>
<sequence length="108" mass="12226">MYVYMPELIVLLLIAVIWQCIVMALDGLICNLLTKRPKKCDTGSENPQLVDVEQNPLQPEDIEVQYASLGRQNWKKTSEVQSVDQHHVIYSAVVTSKPGVHGLDRKTH</sequence>
<dbReference type="EMBL" id="CM055743">
    <property type="protein sequence ID" value="KAJ8000127.1"/>
    <property type="molecule type" value="Genomic_DNA"/>
</dbReference>